<reference evidence="4 5" key="1">
    <citation type="submission" date="2019-08" db="EMBL/GenBank/DDBJ databases">
        <title>Complete genome sequence of Candidatus Uab amorphum.</title>
        <authorList>
            <person name="Shiratori T."/>
            <person name="Suzuki S."/>
            <person name="Kakizawa Y."/>
            <person name="Ishida K."/>
        </authorList>
    </citation>
    <scope>NUCLEOTIDE SEQUENCE [LARGE SCALE GENOMIC DNA]</scope>
    <source>
        <strain evidence="4 5">SRT547</strain>
    </source>
</reference>
<evidence type="ECO:0000256" key="3">
    <source>
        <dbReference type="SAM" id="SignalP"/>
    </source>
</evidence>
<evidence type="ECO:0000313" key="5">
    <source>
        <dbReference type="Proteomes" id="UP000326354"/>
    </source>
</evidence>
<evidence type="ECO:0000256" key="2">
    <source>
        <dbReference type="SAM" id="Coils"/>
    </source>
</evidence>
<evidence type="ECO:0000256" key="1">
    <source>
        <dbReference type="ARBA" id="ARBA00023078"/>
    </source>
</evidence>
<dbReference type="EMBL" id="AP019860">
    <property type="protein sequence ID" value="BBM82984.1"/>
    <property type="molecule type" value="Genomic_DNA"/>
</dbReference>
<dbReference type="KEGG" id="uam:UABAM_01327"/>
<gene>
    <name evidence="4" type="ORF">UABAM_01327</name>
</gene>
<dbReference type="RefSeq" id="WP_151967209.1">
    <property type="nucleotide sequence ID" value="NZ_AP019860.1"/>
</dbReference>
<dbReference type="InterPro" id="IPR023222">
    <property type="entry name" value="PsbQ-like_dom_sf"/>
</dbReference>
<organism evidence="4 5">
    <name type="scientific">Uabimicrobium amorphum</name>
    <dbReference type="NCBI Taxonomy" id="2596890"/>
    <lineage>
        <taxon>Bacteria</taxon>
        <taxon>Pseudomonadati</taxon>
        <taxon>Planctomycetota</taxon>
        <taxon>Candidatus Uabimicrobiia</taxon>
        <taxon>Candidatus Uabimicrobiales</taxon>
        <taxon>Candidatus Uabimicrobiaceae</taxon>
        <taxon>Candidatus Uabimicrobium</taxon>
    </lineage>
</organism>
<feature type="coiled-coil region" evidence="2">
    <location>
        <begin position="25"/>
        <end position="112"/>
    </location>
</feature>
<dbReference type="Proteomes" id="UP000326354">
    <property type="component" value="Chromosome"/>
</dbReference>
<accession>A0A5S9F330</accession>
<dbReference type="AlphaFoldDB" id="A0A5S9F330"/>
<protein>
    <submittedName>
        <fullName evidence="4">Uncharacterized protein</fullName>
    </submittedName>
</protein>
<keyword evidence="5" id="KW-1185">Reference proteome</keyword>
<name>A0A5S9F330_UABAM</name>
<sequence>MFRIFLIFALILTTSFVFCDDDDPIEELGDEVRELLESIEESDEVSENWHKEVRERAEEIQRNLQEILRDAFRERLEDEVEELQERIEEEEEEENEEEVRELRGRIKKIQAALEGDHHKKLRSFIKEYLPEMATILQRLQKENPEEFEETIDNLYEDMEELEELKRENPDMFALAVRAQRHSIRSEILADRYRETKDEALKKQLLESLNIVFDTKIAMQKHEMQHLVRELQELKERLTRKVTNKGKIIQQRFEEMTGQTDFDW</sequence>
<keyword evidence="3" id="KW-0732">Signal</keyword>
<keyword evidence="1" id="KW-0793">Thylakoid</keyword>
<proteinExistence type="predicted"/>
<keyword evidence="2" id="KW-0175">Coiled coil</keyword>
<dbReference type="SUPFAM" id="SSF101112">
    <property type="entry name" value="Oxygen-evolving enhancer protein 3"/>
    <property type="match status" value="1"/>
</dbReference>
<feature type="signal peptide" evidence="3">
    <location>
        <begin position="1"/>
        <end position="19"/>
    </location>
</feature>
<evidence type="ECO:0000313" key="4">
    <source>
        <dbReference type="EMBL" id="BBM82984.1"/>
    </source>
</evidence>
<feature type="coiled-coil region" evidence="2">
    <location>
        <begin position="216"/>
        <end position="243"/>
    </location>
</feature>
<feature type="chain" id="PRO_5024802754" evidence="3">
    <location>
        <begin position="20"/>
        <end position="263"/>
    </location>
</feature>